<proteinExistence type="predicted"/>
<reference evidence="1 2" key="1">
    <citation type="journal article" date="2003" name="Int. J. Syst. Evol. Microbiol.">
        <title>Towards a standardized format for the description of a novel species (of an established genus): Ochrobactrum gallinifaecis sp. nov.</title>
        <authorList>
            <person name="Kampfer P."/>
            <person name="Buczolits S."/>
            <person name="Albrecht A."/>
            <person name="Busse H.J."/>
            <person name="Stackebrandt E."/>
        </authorList>
    </citation>
    <scope>NUCLEOTIDE SEQUENCE [LARGE SCALE GENOMIC DNA]</scope>
    <source>
        <strain evidence="1 2">ISO 196</strain>
    </source>
</reference>
<protein>
    <submittedName>
        <fullName evidence="1">Uncharacterized protein</fullName>
    </submittedName>
</protein>
<keyword evidence="2" id="KW-1185">Reference proteome</keyword>
<gene>
    <name evidence="1" type="ORF">FHY56_17525</name>
</gene>
<evidence type="ECO:0000313" key="1">
    <source>
        <dbReference type="EMBL" id="TPF73877.1"/>
    </source>
</evidence>
<dbReference type="OrthoDB" id="5320087at2"/>
<dbReference type="AlphaFoldDB" id="A0A502BJ11"/>
<dbReference type="EMBL" id="VEWJ01000029">
    <property type="protein sequence ID" value="TPF73877.1"/>
    <property type="molecule type" value="Genomic_DNA"/>
</dbReference>
<accession>A0A502BJ11</accession>
<sequence length="302" mass="33093">MYQKTLVSLFVGIQSIGQAIANEIPESIKISDRETLLKVDEFSPSAGRLSINYGMNYTSQDKSGYIPNFLYTFAGDGTLVYIPTIQATQDRTDTATANFGVRYNVASRFNLSAQINGGYRYERNTSPENGLHNSSSFDFNSLTIGTDFHLLRLPRGAINAFLSVGAVEKTRDSFVYGKSFNGGLTGYWTVDPIILSTTVAYSKFMDRKSDNTTINPGDAISVSPSVGFAVNPDMNLSWGMTFAFKDAVKVNENKRNAWQMLSTVNLGLGYRIDENKLLNVTGRAGVGGNSAAQFGMNVSQRF</sequence>
<dbReference type="RefSeq" id="WP_140906410.1">
    <property type="nucleotide sequence ID" value="NZ_JBHTMD010000039.1"/>
</dbReference>
<dbReference type="Proteomes" id="UP000315388">
    <property type="component" value="Unassembled WGS sequence"/>
</dbReference>
<organism evidence="1 2">
    <name type="scientific">Brucella gallinifaecis</name>
    <dbReference type="NCBI Taxonomy" id="215590"/>
    <lineage>
        <taxon>Bacteria</taxon>
        <taxon>Pseudomonadati</taxon>
        <taxon>Pseudomonadota</taxon>
        <taxon>Alphaproteobacteria</taxon>
        <taxon>Hyphomicrobiales</taxon>
        <taxon>Brucellaceae</taxon>
        <taxon>Brucella/Ochrobactrum group</taxon>
        <taxon>Brucella</taxon>
    </lineage>
</organism>
<evidence type="ECO:0000313" key="2">
    <source>
        <dbReference type="Proteomes" id="UP000315388"/>
    </source>
</evidence>
<comment type="caution">
    <text evidence="1">The sequence shown here is derived from an EMBL/GenBank/DDBJ whole genome shotgun (WGS) entry which is preliminary data.</text>
</comment>
<name>A0A502BJ11_9HYPH</name>